<evidence type="ECO:0000313" key="1">
    <source>
        <dbReference type="EMBL" id="KAB2930042.1"/>
    </source>
</evidence>
<dbReference type="EMBL" id="WBUI01000023">
    <property type="protein sequence ID" value="KAB2930042.1"/>
    <property type="molecule type" value="Genomic_DNA"/>
</dbReference>
<evidence type="ECO:0000313" key="2">
    <source>
        <dbReference type="Proteomes" id="UP000460298"/>
    </source>
</evidence>
<comment type="caution">
    <text evidence="1">The sequence shown here is derived from an EMBL/GenBank/DDBJ whole genome shotgun (WGS) entry which is preliminary data.</text>
</comment>
<reference evidence="1 2" key="1">
    <citation type="submission" date="2019-10" db="EMBL/GenBank/DDBJ databases">
        <title>Extracellular Electron Transfer in a Candidatus Methanoperedens spp. Enrichment Culture.</title>
        <authorList>
            <person name="Berger S."/>
            <person name="Rangel Shaw D."/>
            <person name="Berben T."/>
            <person name="In 'T Zandt M."/>
            <person name="Frank J."/>
            <person name="Reimann J."/>
            <person name="Jetten M.S.M."/>
            <person name="Welte C.U."/>
        </authorList>
    </citation>
    <scope>NUCLEOTIDE SEQUENCE [LARGE SCALE GENOMIC DNA]</scope>
    <source>
        <strain evidence="1">SB12</strain>
    </source>
</reference>
<proteinExistence type="predicted"/>
<gene>
    <name evidence="1" type="ORF">F9K24_17775</name>
</gene>
<dbReference type="AlphaFoldDB" id="A0A833GYQ7"/>
<dbReference type="Proteomes" id="UP000460298">
    <property type="component" value="Unassembled WGS sequence"/>
</dbReference>
<protein>
    <submittedName>
        <fullName evidence="1">Uncharacterized protein</fullName>
    </submittedName>
</protein>
<name>A0A833GYQ7_9LEPT</name>
<organism evidence="1 2">
    <name type="scientific">Leptonema illini</name>
    <dbReference type="NCBI Taxonomy" id="183"/>
    <lineage>
        <taxon>Bacteria</taxon>
        <taxon>Pseudomonadati</taxon>
        <taxon>Spirochaetota</taxon>
        <taxon>Spirochaetia</taxon>
        <taxon>Leptospirales</taxon>
        <taxon>Leptospiraceae</taxon>
        <taxon>Leptonema</taxon>
    </lineage>
</organism>
<sequence>MKHCITFLTGQSNPNSMTLSPIQRAFLQAIPADESHKLYCNFPYVMPDSQKAMKYSEVSILIASKNNSLQYLFSRMPAFRRRYRQVLLERFKSVEHLLLLTGSCGLELFVNLDLPQSFLDRVSIFAYGAVARRLPDCRIMIVRGHNDWIAALWRLPPDHFVSSGHMDYLDREETLMALTSFMRSVQFPERVAAL</sequence>
<accession>A0A833GYQ7</accession>